<reference evidence="1" key="1">
    <citation type="submission" date="2021-03" db="EMBL/GenBank/DDBJ databases">
        <authorList>
            <consortium name="DOE Joint Genome Institute"/>
            <person name="Ahrendt S."/>
            <person name="Looney B.P."/>
            <person name="Miyauchi S."/>
            <person name="Morin E."/>
            <person name="Drula E."/>
            <person name="Courty P.E."/>
            <person name="Chicoki N."/>
            <person name="Fauchery L."/>
            <person name="Kohler A."/>
            <person name="Kuo A."/>
            <person name="Labutti K."/>
            <person name="Pangilinan J."/>
            <person name="Lipzen A."/>
            <person name="Riley R."/>
            <person name="Andreopoulos W."/>
            <person name="He G."/>
            <person name="Johnson J."/>
            <person name="Barry K.W."/>
            <person name="Grigoriev I.V."/>
            <person name="Nagy L."/>
            <person name="Hibbett D."/>
            <person name="Henrissat B."/>
            <person name="Matheny P.B."/>
            <person name="Labbe J."/>
            <person name="Martin F."/>
        </authorList>
    </citation>
    <scope>NUCLEOTIDE SEQUENCE</scope>
    <source>
        <strain evidence="1">HHB10654</strain>
    </source>
</reference>
<gene>
    <name evidence="1" type="ORF">BV25DRAFT_1827731</name>
</gene>
<comment type="caution">
    <text evidence="1">The sequence shown here is derived from an EMBL/GenBank/DDBJ whole genome shotgun (WGS) entry which is preliminary data.</text>
</comment>
<name>A0ACB8SVC7_9AGAM</name>
<evidence type="ECO:0000313" key="1">
    <source>
        <dbReference type="EMBL" id="KAI0060549.1"/>
    </source>
</evidence>
<dbReference type="Proteomes" id="UP000814140">
    <property type="component" value="Unassembled WGS sequence"/>
</dbReference>
<accession>A0ACB8SVC7</accession>
<proteinExistence type="predicted"/>
<keyword evidence="2" id="KW-1185">Reference proteome</keyword>
<dbReference type="EMBL" id="MU277218">
    <property type="protein sequence ID" value="KAI0060549.1"/>
    <property type="molecule type" value="Genomic_DNA"/>
</dbReference>
<reference evidence="1" key="2">
    <citation type="journal article" date="2022" name="New Phytol.">
        <title>Evolutionary transition to the ectomycorrhizal habit in the genomes of a hyperdiverse lineage of mushroom-forming fungi.</title>
        <authorList>
            <person name="Looney B."/>
            <person name="Miyauchi S."/>
            <person name="Morin E."/>
            <person name="Drula E."/>
            <person name="Courty P.E."/>
            <person name="Kohler A."/>
            <person name="Kuo A."/>
            <person name="LaButti K."/>
            <person name="Pangilinan J."/>
            <person name="Lipzen A."/>
            <person name="Riley R."/>
            <person name="Andreopoulos W."/>
            <person name="He G."/>
            <person name="Johnson J."/>
            <person name="Nolan M."/>
            <person name="Tritt A."/>
            <person name="Barry K.W."/>
            <person name="Grigoriev I.V."/>
            <person name="Nagy L.G."/>
            <person name="Hibbett D."/>
            <person name="Henrissat B."/>
            <person name="Matheny P.B."/>
            <person name="Labbe J."/>
            <person name="Martin F.M."/>
        </authorList>
    </citation>
    <scope>NUCLEOTIDE SEQUENCE</scope>
    <source>
        <strain evidence="1">HHB10654</strain>
    </source>
</reference>
<sequence length="58" mass="6548">MDASGYRGSEIVLLVSETLSASCNLISACTWPLRTYVVLLGILHLRYRCRESLKLEVF</sequence>
<protein>
    <submittedName>
        <fullName evidence="1">Uncharacterized protein</fullName>
    </submittedName>
</protein>
<evidence type="ECO:0000313" key="2">
    <source>
        <dbReference type="Proteomes" id="UP000814140"/>
    </source>
</evidence>
<organism evidence="1 2">
    <name type="scientific">Artomyces pyxidatus</name>
    <dbReference type="NCBI Taxonomy" id="48021"/>
    <lineage>
        <taxon>Eukaryota</taxon>
        <taxon>Fungi</taxon>
        <taxon>Dikarya</taxon>
        <taxon>Basidiomycota</taxon>
        <taxon>Agaricomycotina</taxon>
        <taxon>Agaricomycetes</taxon>
        <taxon>Russulales</taxon>
        <taxon>Auriscalpiaceae</taxon>
        <taxon>Artomyces</taxon>
    </lineage>
</organism>